<dbReference type="Gene3D" id="1.10.40.50">
    <property type="entry name" value="Probable gtpase engc, domain 3"/>
    <property type="match status" value="1"/>
</dbReference>
<dbReference type="Pfam" id="PF16745">
    <property type="entry name" value="RsgA_N"/>
    <property type="match status" value="1"/>
</dbReference>
<feature type="domain" description="EngC GTPase" evidence="11">
    <location>
        <begin position="99"/>
        <end position="252"/>
    </location>
</feature>
<keyword evidence="8 10" id="KW-0694">RNA-binding</keyword>
<dbReference type="HAMAP" id="MF_01820">
    <property type="entry name" value="GTPase_RsgA"/>
    <property type="match status" value="1"/>
</dbReference>
<dbReference type="Proteomes" id="UP000019050">
    <property type="component" value="Unassembled WGS sequence"/>
</dbReference>
<name>W1Q595_ABIDE</name>
<dbReference type="InterPro" id="IPR004881">
    <property type="entry name" value="Ribosome_biogen_GTPase_RsgA"/>
</dbReference>
<comment type="subcellular location">
    <subcellularLocation>
        <location evidence="10">Cytoplasm</location>
    </subcellularLocation>
</comment>
<feature type="binding site" evidence="10">
    <location>
        <position position="278"/>
    </location>
    <ligand>
        <name>Zn(2+)</name>
        <dbReference type="ChEBI" id="CHEBI:29105"/>
    </ligand>
</feature>
<evidence type="ECO:0000256" key="6">
    <source>
        <dbReference type="ARBA" id="ARBA00022801"/>
    </source>
</evidence>
<dbReference type="GO" id="GO:0019843">
    <property type="term" value="F:rRNA binding"/>
    <property type="evidence" value="ECO:0007669"/>
    <property type="project" value="UniProtKB-KW"/>
</dbReference>
<dbReference type="PANTHER" id="PTHR32120">
    <property type="entry name" value="SMALL RIBOSOMAL SUBUNIT BIOGENESIS GTPASE RSGA"/>
    <property type="match status" value="1"/>
</dbReference>
<feature type="binding site" evidence="10">
    <location>
        <position position="285"/>
    </location>
    <ligand>
        <name>Zn(2+)</name>
        <dbReference type="ChEBI" id="CHEBI:29105"/>
    </ligand>
</feature>
<keyword evidence="9 10" id="KW-0342">GTP-binding</keyword>
<dbReference type="STRING" id="592010.GCWU000182_000117"/>
<keyword evidence="7 10" id="KW-0862">Zinc</keyword>
<dbReference type="PROSITE" id="PS50936">
    <property type="entry name" value="ENGC_GTPASE"/>
    <property type="match status" value="1"/>
</dbReference>
<keyword evidence="5 10" id="KW-0547">Nucleotide-binding</keyword>
<keyword evidence="2 10" id="KW-0690">Ribosome biogenesis</keyword>
<dbReference type="GO" id="GO:0046872">
    <property type="term" value="F:metal ion binding"/>
    <property type="evidence" value="ECO:0007669"/>
    <property type="project" value="UniProtKB-KW"/>
</dbReference>
<keyword evidence="6 10" id="KW-0378">Hydrolase</keyword>
<sequence>MVPLSQYKAEGDSMAEDKVIIKEGIISQSLSGFYSVRSEGQTYVTKPRGNFRHQQLKPLVGDHVTFEWEEGLDPKADQALGRLIEVLPRRNQFVRPSVVNVDDALVVMSLVEPDFSYSLVDQFLASVTSHGIEPHLVLTKYDLLLAQEGEKQAQDRVAQIQALYEAAGYTVTVMDPASDALANLSQLLHQGLYVVMGQSGVGKSTLLNQLLPQADIETGEISHYLGRGRHTTREVNLYPLNQALIADTPGFSALDFEQIEKEQVTQLFPEIQELSQECRFRSCLHLEEPGCAVKQALEAGSLAASRYQSYCQLVQKIDQRKPQYHLKKRR</sequence>
<dbReference type="SUPFAM" id="SSF50249">
    <property type="entry name" value="Nucleic acid-binding proteins"/>
    <property type="match status" value="1"/>
</dbReference>
<accession>W1Q595</accession>
<feature type="binding site" evidence="10">
    <location>
        <begin position="139"/>
        <end position="142"/>
    </location>
    <ligand>
        <name>GTP</name>
        <dbReference type="ChEBI" id="CHEBI:37565"/>
    </ligand>
</feature>
<dbReference type="eggNOG" id="COG1162">
    <property type="taxonomic scope" value="Bacteria"/>
</dbReference>
<dbReference type="AlphaFoldDB" id="W1Q595"/>
<evidence type="ECO:0000256" key="9">
    <source>
        <dbReference type="ARBA" id="ARBA00023134"/>
    </source>
</evidence>
<gene>
    <name evidence="10" type="primary">rsgA</name>
    <name evidence="13" type="ORF">GCWU000182_000117</name>
</gene>
<dbReference type="PROSITE" id="PS51721">
    <property type="entry name" value="G_CP"/>
    <property type="match status" value="1"/>
</dbReference>
<evidence type="ECO:0000256" key="2">
    <source>
        <dbReference type="ARBA" id="ARBA00022517"/>
    </source>
</evidence>
<dbReference type="CDD" id="cd04466">
    <property type="entry name" value="S1_YloQ_GTPase"/>
    <property type="match status" value="1"/>
</dbReference>
<feature type="domain" description="CP-type G" evidence="12">
    <location>
        <begin position="90"/>
        <end position="254"/>
    </location>
</feature>
<evidence type="ECO:0000256" key="8">
    <source>
        <dbReference type="ARBA" id="ARBA00022884"/>
    </source>
</evidence>
<comment type="cofactor">
    <cofactor evidence="10">
        <name>Zn(2+)</name>
        <dbReference type="ChEBI" id="CHEBI:29105"/>
    </cofactor>
    <text evidence="10">Binds 1 zinc ion per subunit.</text>
</comment>
<dbReference type="GO" id="GO:0042274">
    <property type="term" value="P:ribosomal small subunit biogenesis"/>
    <property type="evidence" value="ECO:0007669"/>
    <property type="project" value="UniProtKB-UniRule"/>
</dbReference>
<dbReference type="Pfam" id="PF03193">
    <property type="entry name" value="RsgA_GTPase"/>
    <property type="match status" value="1"/>
</dbReference>
<feature type="binding site" evidence="10">
    <location>
        <position position="291"/>
    </location>
    <ligand>
        <name>Zn(2+)</name>
        <dbReference type="ChEBI" id="CHEBI:29105"/>
    </ligand>
</feature>
<dbReference type="EMBL" id="ACIN03000001">
    <property type="protein sequence ID" value="ESK66430.1"/>
    <property type="molecule type" value="Genomic_DNA"/>
</dbReference>
<dbReference type="EC" id="3.6.1.-" evidence="10"/>
<evidence type="ECO:0000256" key="1">
    <source>
        <dbReference type="ARBA" id="ARBA00022490"/>
    </source>
</evidence>
<evidence type="ECO:0000256" key="4">
    <source>
        <dbReference type="ARBA" id="ARBA00022730"/>
    </source>
</evidence>
<evidence type="ECO:0000259" key="12">
    <source>
        <dbReference type="PROSITE" id="PS51721"/>
    </source>
</evidence>
<dbReference type="CDD" id="cd01854">
    <property type="entry name" value="YjeQ_EngC"/>
    <property type="match status" value="1"/>
</dbReference>
<dbReference type="InterPro" id="IPR030378">
    <property type="entry name" value="G_CP_dom"/>
</dbReference>
<dbReference type="InterPro" id="IPR027417">
    <property type="entry name" value="P-loop_NTPase"/>
</dbReference>
<dbReference type="Gene3D" id="2.40.50.140">
    <property type="entry name" value="Nucleic acid-binding proteins"/>
    <property type="match status" value="1"/>
</dbReference>
<evidence type="ECO:0000313" key="14">
    <source>
        <dbReference type="Proteomes" id="UP000019050"/>
    </source>
</evidence>
<comment type="similarity">
    <text evidence="10">Belongs to the TRAFAC class YlqF/YawG GTPase family. RsgA subfamily.</text>
</comment>
<dbReference type="InterPro" id="IPR012340">
    <property type="entry name" value="NA-bd_OB-fold"/>
</dbReference>
<keyword evidence="14" id="KW-1185">Reference proteome</keyword>
<dbReference type="InterPro" id="IPR010914">
    <property type="entry name" value="RsgA_GTPase_dom"/>
</dbReference>
<evidence type="ECO:0000256" key="10">
    <source>
        <dbReference type="HAMAP-Rule" id="MF_01820"/>
    </source>
</evidence>
<comment type="function">
    <text evidence="10">One of several proteins that assist in the late maturation steps of the functional core of the 30S ribosomal subunit. Helps release RbfA from mature subunits. May play a role in the assembly of ribosomal proteins into the subunit. Circularly permuted GTPase that catalyzes slow GTP hydrolysis, GTPase activity is stimulated by the 30S ribosomal subunit.</text>
</comment>
<dbReference type="InterPro" id="IPR031944">
    <property type="entry name" value="RsgA_N"/>
</dbReference>
<dbReference type="GO" id="GO:0005525">
    <property type="term" value="F:GTP binding"/>
    <property type="evidence" value="ECO:0007669"/>
    <property type="project" value="UniProtKB-UniRule"/>
</dbReference>
<dbReference type="SUPFAM" id="SSF52540">
    <property type="entry name" value="P-loop containing nucleoside triphosphate hydrolases"/>
    <property type="match status" value="1"/>
</dbReference>
<protein>
    <recommendedName>
        <fullName evidence="10">Small ribosomal subunit biogenesis GTPase RsgA</fullName>
        <ecNumber evidence="10">3.6.1.-</ecNumber>
    </recommendedName>
</protein>
<dbReference type="GO" id="GO:0005737">
    <property type="term" value="C:cytoplasm"/>
    <property type="evidence" value="ECO:0007669"/>
    <property type="project" value="UniProtKB-SubCell"/>
</dbReference>
<keyword evidence="1 10" id="KW-0963">Cytoplasm</keyword>
<keyword evidence="4 10" id="KW-0699">rRNA-binding</keyword>
<comment type="subunit">
    <text evidence="10">Monomer. Associates with 30S ribosomal subunit, binds 16S rRNA.</text>
</comment>
<evidence type="ECO:0000259" key="11">
    <source>
        <dbReference type="PROSITE" id="PS50936"/>
    </source>
</evidence>
<feature type="binding site" evidence="10">
    <location>
        <position position="283"/>
    </location>
    <ligand>
        <name>Zn(2+)</name>
        <dbReference type="ChEBI" id="CHEBI:29105"/>
    </ligand>
</feature>
<evidence type="ECO:0000256" key="7">
    <source>
        <dbReference type="ARBA" id="ARBA00022833"/>
    </source>
</evidence>
<dbReference type="PANTHER" id="PTHR32120:SF11">
    <property type="entry name" value="SMALL RIBOSOMAL SUBUNIT BIOGENESIS GTPASE RSGA 1, MITOCHONDRIAL-RELATED"/>
    <property type="match status" value="1"/>
</dbReference>
<dbReference type="HOGENOM" id="CLU_033617_2_1_9"/>
<feature type="binding site" evidence="10">
    <location>
        <begin position="197"/>
        <end position="205"/>
    </location>
    <ligand>
        <name>GTP</name>
        <dbReference type="ChEBI" id="CHEBI:37565"/>
    </ligand>
</feature>
<dbReference type="GO" id="GO:0003924">
    <property type="term" value="F:GTPase activity"/>
    <property type="evidence" value="ECO:0007669"/>
    <property type="project" value="UniProtKB-UniRule"/>
</dbReference>
<dbReference type="NCBIfam" id="TIGR00157">
    <property type="entry name" value="ribosome small subunit-dependent GTPase A"/>
    <property type="match status" value="1"/>
</dbReference>
<proteinExistence type="inferred from homology"/>
<comment type="caution">
    <text evidence="13">The sequence shown here is derived from an EMBL/GenBank/DDBJ whole genome shotgun (WGS) entry which is preliminary data.</text>
</comment>
<dbReference type="Gene3D" id="3.40.50.300">
    <property type="entry name" value="P-loop containing nucleotide triphosphate hydrolases"/>
    <property type="match status" value="1"/>
</dbReference>
<evidence type="ECO:0000256" key="3">
    <source>
        <dbReference type="ARBA" id="ARBA00022723"/>
    </source>
</evidence>
<evidence type="ECO:0000256" key="5">
    <source>
        <dbReference type="ARBA" id="ARBA00022741"/>
    </source>
</evidence>
<organism evidence="13 14">
    <name type="scientific">Abiotrophia defectiva ATCC 49176</name>
    <dbReference type="NCBI Taxonomy" id="592010"/>
    <lineage>
        <taxon>Bacteria</taxon>
        <taxon>Bacillati</taxon>
        <taxon>Bacillota</taxon>
        <taxon>Bacilli</taxon>
        <taxon>Lactobacillales</taxon>
        <taxon>Aerococcaceae</taxon>
        <taxon>Abiotrophia</taxon>
    </lineage>
</organism>
<keyword evidence="3 10" id="KW-0479">Metal-binding</keyword>
<reference evidence="13" key="1">
    <citation type="submission" date="2013-06" db="EMBL/GenBank/DDBJ databases">
        <authorList>
            <person name="Weinstock G."/>
            <person name="Sodergren E."/>
            <person name="Clifton S."/>
            <person name="Fulton L."/>
            <person name="Fulton B."/>
            <person name="Courtney L."/>
            <person name="Fronick C."/>
            <person name="Harrison M."/>
            <person name="Strong C."/>
            <person name="Farmer C."/>
            <person name="Delahaunty K."/>
            <person name="Markovic C."/>
            <person name="Hall O."/>
            <person name="Minx P."/>
            <person name="Tomlinson C."/>
            <person name="Mitreva M."/>
            <person name="Nelson J."/>
            <person name="Hou S."/>
            <person name="Wollam A."/>
            <person name="Pepin K.H."/>
            <person name="Johnson M."/>
            <person name="Bhonagiri V."/>
            <person name="Nash W.E."/>
            <person name="Warren W."/>
            <person name="Chinwalla A."/>
            <person name="Mardis E.R."/>
            <person name="Wilson R.K."/>
        </authorList>
    </citation>
    <scope>NUCLEOTIDE SEQUENCE [LARGE SCALE GENOMIC DNA]</scope>
    <source>
        <strain evidence="13">ATCC 49176</strain>
    </source>
</reference>
<evidence type="ECO:0000313" key="13">
    <source>
        <dbReference type="EMBL" id="ESK66430.1"/>
    </source>
</evidence>